<dbReference type="STRING" id="1732.SAMN02910417_02588"/>
<keyword evidence="3" id="KW-1185">Reference proteome</keyword>
<dbReference type="SFLD" id="SFLDG01129">
    <property type="entry name" value="C1.5:_HAD__Beta-PGM__Phosphata"/>
    <property type="match status" value="1"/>
</dbReference>
<gene>
    <name evidence="2" type="ORF">SAMN02910417_02588</name>
</gene>
<dbReference type="SFLD" id="SFLDS00003">
    <property type="entry name" value="Haloacid_Dehalogenase"/>
    <property type="match status" value="1"/>
</dbReference>
<evidence type="ECO:0000313" key="2">
    <source>
        <dbReference type="EMBL" id="SDB35163.1"/>
    </source>
</evidence>
<protein>
    <submittedName>
        <fullName evidence="2">Haloacid dehalogenase superfamily, subfamily IA, variant 3 with third motif having DD or ED/haloacid dehalogenase superfamily, subfamily IA, variant 1 with third motif having Dx(3-4)D or Dx(3-4)E</fullName>
    </submittedName>
</protein>
<dbReference type="InterPro" id="IPR036412">
    <property type="entry name" value="HAD-like_sf"/>
</dbReference>
<organism evidence="2 3">
    <name type="scientific">Eubacterium oxidoreducens</name>
    <dbReference type="NCBI Taxonomy" id="1732"/>
    <lineage>
        <taxon>Bacteria</taxon>
        <taxon>Bacillati</taxon>
        <taxon>Bacillota</taxon>
        <taxon>Clostridia</taxon>
        <taxon>Eubacteriales</taxon>
        <taxon>Eubacteriaceae</taxon>
        <taxon>Eubacterium</taxon>
    </lineage>
</organism>
<dbReference type="PANTHER" id="PTHR43316">
    <property type="entry name" value="HYDROLASE, HALOACID DELAHOGENASE-RELATED"/>
    <property type="match status" value="1"/>
</dbReference>
<dbReference type="Pfam" id="PF00702">
    <property type="entry name" value="Hydrolase"/>
    <property type="match status" value="1"/>
</dbReference>
<dbReference type="NCBIfam" id="TIGR01549">
    <property type="entry name" value="HAD-SF-IA-v1"/>
    <property type="match status" value="1"/>
</dbReference>
<dbReference type="EMBL" id="FMXR01000025">
    <property type="protein sequence ID" value="SDB35163.1"/>
    <property type="molecule type" value="Genomic_DNA"/>
</dbReference>
<dbReference type="Proteomes" id="UP000199228">
    <property type="component" value="Unassembled WGS sequence"/>
</dbReference>
<dbReference type="OrthoDB" id="9809962at2"/>
<dbReference type="PANTHER" id="PTHR43316:SF3">
    <property type="entry name" value="HALOACID DEHALOGENASE, TYPE II (AFU_ORTHOLOGUE AFUA_2G07750)-RELATED"/>
    <property type="match status" value="1"/>
</dbReference>
<dbReference type="Gene3D" id="3.40.50.1000">
    <property type="entry name" value="HAD superfamily/HAD-like"/>
    <property type="match status" value="1"/>
</dbReference>
<sequence length="235" mass="26857">MNYKAILFDLDGTLLPMDMDEFCYGYFGDLFQKLEPYGMTKDIMMKAMGTGIRAMAANEGCNTNDVAFWNNFEFITGMKRADIEAVCEEFYANDFHKSKRFTQDNPLAKKAVQLAHKKAAKVVLATNPYFPYAGQKTRISWVGLDADDFDLITHYTSEHFCKPNPKYYLAICKKIGVEPRECLMIGNDEREDMHPASMIGMHCYLVKDCVIKDAEHPWQGPGGSFEDMIEMLEQL</sequence>
<dbReference type="AlphaFoldDB" id="A0A1G6CQI6"/>
<evidence type="ECO:0000256" key="1">
    <source>
        <dbReference type="ARBA" id="ARBA00022801"/>
    </source>
</evidence>
<dbReference type="SUPFAM" id="SSF56784">
    <property type="entry name" value="HAD-like"/>
    <property type="match status" value="1"/>
</dbReference>
<evidence type="ECO:0000313" key="3">
    <source>
        <dbReference type="Proteomes" id="UP000199228"/>
    </source>
</evidence>
<accession>A0A1G6CQI6</accession>
<dbReference type="RefSeq" id="WP_090174770.1">
    <property type="nucleotide sequence ID" value="NZ_FMXR01000025.1"/>
</dbReference>
<name>A0A1G6CQI6_EUBOX</name>
<dbReference type="InterPro" id="IPR023214">
    <property type="entry name" value="HAD_sf"/>
</dbReference>
<proteinExistence type="predicted"/>
<reference evidence="2 3" key="1">
    <citation type="submission" date="2016-10" db="EMBL/GenBank/DDBJ databases">
        <authorList>
            <person name="de Groot N.N."/>
        </authorList>
    </citation>
    <scope>NUCLEOTIDE SEQUENCE [LARGE SCALE GENOMIC DNA]</scope>
    <source>
        <strain evidence="2 3">DSM 3217</strain>
    </source>
</reference>
<keyword evidence="1" id="KW-0378">Hydrolase</keyword>
<dbReference type="GO" id="GO:0016787">
    <property type="term" value="F:hydrolase activity"/>
    <property type="evidence" value="ECO:0007669"/>
    <property type="project" value="UniProtKB-KW"/>
</dbReference>
<dbReference type="InterPro" id="IPR051540">
    <property type="entry name" value="S-2-haloacid_dehalogenase"/>
</dbReference>
<dbReference type="InterPro" id="IPR006439">
    <property type="entry name" value="HAD-SF_hydro_IA"/>
</dbReference>